<evidence type="ECO:0000256" key="1">
    <source>
        <dbReference type="ARBA" id="ARBA00022500"/>
    </source>
</evidence>
<dbReference type="PRINTS" id="PR00260">
    <property type="entry name" value="CHEMTRNSDUCR"/>
</dbReference>
<comment type="caution">
    <text evidence="5">The sequence shown here is derived from an EMBL/GenBank/DDBJ whole genome shotgun (WGS) entry which is preliminary data.</text>
</comment>
<dbReference type="InterPro" id="IPR051310">
    <property type="entry name" value="MCP_chemotaxis"/>
</dbReference>
<dbReference type="Gene3D" id="1.10.287.950">
    <property type="entry name" value="Methyl-accepting chemotaxis protein"/>
    <property type="match status" value="1"/>
</dbReference>
<dbReference type="Pfam" id="PF00015">
    <property type="entry name" value="MCPsignal"/>
    <property type="match status" value="1"/>
</dbReference>
<evidence type="ECO:0000256" key="3">
    <source>
        <dbReference type="PROSITE-ProRule" id="PRU00284"/>
    </source>
</evidence>
<keyword evidence="1" id="KW-0145">Chemotaxis</keyword>
<evidence type="ECO:0000313" key="6">
    <source>
        <dbReference type="Proteomes" id="UP000605427"/>
    </source>
</evidence>
<dbReference type="PANTHER" id="PTHR43531:SF11">
    <property type="entry name" value="METHYL-ACCEPTING CHEMOTAXIS PROTEIN 3"/>
    <property type="match status" value="1"/>
</dbReference>
<protein>
    <submittedName>
        <fullName evidence="5">Chemotaxis protein</fullName>
    </submittedName>
</protein>
<dbReference type="PANTHER" id="PTHR43531">
    <property type="entry name" value="PROTEIN ICFG"/>
    <property type="match status" value="1"/>
</dbReference>
<dbReference type="InterPro" id="IPR004090">
    <property type="entry name" value="Chemotax_Me-accpt_rcpt"/>
</dbReference>
<name>A0ABQ1ZT77_9BACL</name>
<dbReference type="Proteomes" id="UP000605427">
    <property type="component" value="Unassembled WGS sequence"/>
</dbReference>
<comment type="similarity">
    <text evidence="2">Belongs to the methyl-accepting chemotaxis (MCP) protein family.</text>
</comment>
<sequence length="284" mass="30005">MEAASLKKENMEQLKEAFETVLPVVQELFPIDVMFALTDTEKFQAYLPGKEVGIPVEPGAPIPSQSGIRRALDEGRTVSANLGAEVYGAAFKSVAKPIGDLDGSGRPAGVLTLGISLRNQQILDGAAEHLAVSSNEVRTAADEIAKTATDLAADLAVLQEIGRSVVTELKKTDEILSFIREVSENSTLLGINAAIEAAHAGEHGRGFGVVAAEIRKMAESSASSAREIEKILGLIRTRIGNLDETLDRCTAQSEQQAAATQEIAASMEQLAESAGEIKGIAKLL</sequence>
<evidence type="ECO:0000256" key="2">
    <source>
        <dbReference type="ARBA" id="ARBA00029447"/>
    </source>
</evidence>
<dbReference type="EMBL" id="BMDD01000001">
    <property type="protein sequence ID" value="GGH74450.1"/>
    <property type="molecule type" value="Genomic_DNA"/>
</dbReference>
<feature type="domain" description="Methyl-accepting transducer" evidence="4">
    <location>
        <begin position="123"/>
        <end position="284"/>
    </location>
</feature>
<gene>
    <name evidence="5" type="ORF">GCM10007362_14560</name>
</gene>
<proteinExistence type="inferred from homology"/>
<keyword evidence="3" id="KW-0807">Transducer</keyword>
<reference evidence="6" key="1">
    <citation type="journal article" date="2019" name="Int. J. Syst. Evol. Microbiol.">
        <title>The Global Catalogue of Microorganisms (GCM) 10K type strain sequencing project: providing services to taxonomists for standard genome sequencing and annotation.</title>
        <authorList>
            <consortium name="The Broad Institute Genomics Platform"/>
            <consortium name="The Broad Institute Genome Sequencing Center for Infectious Disease"/>
            <person name="Wu L."/>
            <person name="Ma J."/>
        </authorList>
    </citation>
    <scope>NUCLEOTIDE SEQUENCE [LARGE SCALE GENOMIC DNA]</scope>
    <source>
        <strain evidence="6">CCM 8702</strain>
    </source>
</reference>
<dbReference type="RefSeq" id="WP_280529326.1">
    <property type="nucleotide sequence ID" value="NZ_BMDD01000001.1"/>
</dbReference>
<accession>A0ABQ1ZT77</accession>
<dbReference type="SUPFAM" id="SSF58104">
    <property type="entry name" value="Methyl-accepting chemotaxis protein (MCP) signaling domain"/>
    <property type="match status" value="1"/>
</dbReference>
<dbReference type="InterPro" id="IPR004089">
    <property type="entry name" value="MCPsignal_dom"/>
</dbReference>
<evidence type="ECO:0000313" key="5">
    <source>
        <dbReference type="EMBL" id="GGH74450.1"/>
    </source>
</evidence>
<organism evidence="5 6">
    <name type="scientific">Saccharibacillus endophyticus</name>
    <dbReference type="NCBI Taxonomy" id="2060666"/>
    <lineage>
        <taxon>Bacteria</taxon>
        <taxon>Bacillati</taxon>
        <taxon>Bacillota</taxon>
        <taxon>Bacilli</taxon>
        <taxon>Bacillales</taxon>
        <taxon>Paenibacillaceae</taxon>
        <taxon>Saccharibacillus</taxon>
    </lineage>
</organism>
<keyword evidence="6" id="KW-1185">Reference proteome</keyword>
<dbReference type="PROSITE" id="PS50111">
    <property type="entry name" value="CHEMOTAXIS_TRANSDUC_2"/>
    <property type="match status" value="1"/>
</dbReference>
<dbReference type="SMART" id="SM00283">
    <property type="entry name" value="MA"/>
    <property type="match status" value="1"/>
</dbReference>
<evidence type="ECO:0000259" key="4">
    <source>
        <dbReference type="PROSITE" id="PS50111"/>
    </source>
</evidence>